<dbReference type="SUPFAM" id="SSF50939">
    <property type="entry name" value="Sialidases"/>
    <property type="match status" value="1"/>
</dbReference>
<dbReference type="PANTHER" id="PTHR47199">
    <property type="entry name" value="PHOTOSYSTEM II STABILITY/ASSEMBLY FACTOR HCF136, CHLOROPLASTIC"/>
    <property type="match status" value="1"/>
</dbReference>
<comment type="caution">
    <text evidence="1">The sequence shown here is derived from an EMBL/GenBank/DDBJ whole genome shotgun (WGS) entry which is preliminary data.</text>
</comment>
<dbReference type="CDD" id="cd15482">
    <property type="entry name" value="Sialidase_non-viral"/>
    <property type="match status" value="1"/>
</dbReference>
<accession>A0A2T7BIE7</accession>
<keyword evidence="2" id="KW-1185">Reference proteome</keyword>
<evidence type="ECO:0000313" key="2">
    <source>
        <dbReference type="Proteomes" id="UP000244450"/>
    </source>
</evidence>
<dbReference type="PANTHER" id="PTHR47199:SF2">
    <property type="entry name" value="PHOTOSYSTEM II STABILITY_ASSEMBLY FACTOR HCF136, CHLOROPLASTIC"/>
    <property type="match status" value="1"/>
</dbReference>
<organism evidence="1 2">
    <name type="scientific">Chitinophaga parva</name>
    <dbReference type="NCBI Taxonomy" id="2169414"/>
    <lineage>
        <taxon>Bacteria</taxon>
        <taxon>Pseudomonadati</taxon>
        <taxon>Bacteroidota</taxon>
        <taxon>Chitinophagia</taxon>
        <taxon>Chitinophagales</taxon>
        <taxon>Chitinophagaceae</taxon>
        <taxon>Chitinophaga</taxon>
    </lineage>
</organism>
<dbReference type="InterPro" id="IPR002860">
    <property type="entry name" value="BNR_rpt"/>
</dbReference>
<proteinExistence type="predicted"/>
<dbReference type="Proteomes" id="UP000244450">
    <property type="component" value="Unassembled WGS sequence"/>
</dbReference>
<dbReference type="Pfam" id="PF02012">
    <property type="entry name" value="BNR"/>
    <property type="match status" value="1"/>
</dbReference>
<gene>
    <name evidence="1" type="ORF">DCC81_17470</name>
</gene>
<dbReference type="AlphaFoldDB" id="A0A2T7BIE7"/>
<dbReference type="InterPro" id="IPR015943">
    <property type="entry name" value="WD40/YVTN_repeat-like_dom_sf"/>
</dbReference>
<dbReference type="InterPro" id="IPR036278">
    <property type="entry name" value="Sialidase_sf"/>
</dbReference>
<protein>
    <submittedName>
        <fullName evidence="1">Oxidoreductase</fullName>
    </submittedName>
</protein>
<dbReference type="RefSeq" id="WP_108687869.1">
    <property type="nucleotide sequence ID" value="NZ_QCYK01000002.1"/>
</dbReference>
<dbReference type="OrthoDB" id="9813892at2"/>
<dbReference type="EMBL" id="QCYK01000002">
    <property type="protein sequence ID" value="PUZ26032.1"/>
    <property type="molecule type" value="Genomic_DNA"/>
</dbReference>
<dbReference type="Gene3D" id="2.130.10.10">
    <property type="entry name" value="YVTN repeat-like/Quinoprotein amine dehydrogenase"/>
    <property type="match status" value="2"/>
</dbReference>
<evidence type="ECO:0000313" key="1">
    <source>
        <dbReference type="EMBL" id="PUZ26032.1"/>
    </source>
</evidence>
<name>A0A2T7BIE7_9BACT</name>
<sequence length="361" mass="39058">MTLQPAHTLVLGLFLLLCYGTAFPQAPKLTPIKSGTTASFRGLSVVNDSVIWLSGTAGTVGRSTDGGRNWQWHHTTSCDSCDWRSIAAVNEMEAFVLNAGSPASLLYTYDGGYTWTIQYTNRDSTVFFDSMVFADSLHAYAIGDPDSDGHFRMLYTENGGHRWLTYDYDEGEFPEARPGEAIFAASNSNLAPDRGQPRFITGGKACRLFTATAVEGRATPPIGHLNIQWHTQDLPMLQGQSTTGAFAMDFYQDHGIIVGGDYKREGLRIQNCLYSTDGGLSWKPAQTPPFGYRSGVAFVNMNWLAATGTAGTDYSLDGGKNWHNLGKTGYNTVKSLGNGQSAILAGAGGKIALLTFPVTNK</sequence>
<reference evidence="1 2" key="1">
    <citation type="submission" date="2018-04" db="EMBL/GenBank/DDBJ databases">
        <title>Chitinophaga fuyangensis sp. nov., isolated from soil in a chemical factory.</title>
        <authorList>
            <person name="Chen K."/>
        </authorList>
    </citation>
    <scope>NUCLEOTIDE SEQUENCE [LARGE SCALE GENOMIC DNA]</scope>
    <source>
        <strain evidence="1 2">LY-1</strain>
    </source>
</reference>